<dbReference type="Gene3D" id="6.10.280.50">
    <property type="match status" value="1"/>
</dbReference>
<name>A7N864_VIBC1</name>
<evidence type="ECO:0000313" key="2">
    <source>
        <dbReference type="Proteomes" id="UP000008152"/>
    </source>
</evidence>
<dbReference type="AlphaFoldDB" id="A7N864"/>
<evidence type="ECO:0008006" key="3">
    <source>
        <dbReference type="Google" id="ProtNLM"/>
    </source>
</evidence>
<gene>
    <name evidence="1" type="ordered locus">VIBHAR_06468</name>
</gene>
<dbReference type="Proteomes" id="UP000008152">
    <property type="component" value="Chromosome II"/>
</dbReference>
<organism evidence="1 2">
    <name type="scientific">Vibrio campbellii (strain ATCC BAA-1116)</name>
    <dbReference type="NCBI Taxonomy" id="2902295"/>
    <lineage>
        <taxon>Bacteria</taxon>
        <taxon>Pseudomonadati</taxon>
        <taxon>Pseudomonadota</taxon>
        <taxon>Gammaproteobacteria</taxon>
        <taxon>Vibrionales</taxon>
        <taxon>Vibrionaceae</taxon>
        <taxon>Vibrio</taxon>
    </lineage>
</organism>
<reference evidence="1 2" key="1">
    <citation type="submission" date="2007-08" db="EMBL/GenBank/DDBJ databases">
        <authorList>
            <consortium name="The Vibrio harveyi Genome Sequencing Project"/>
            <person name="Bassler B."/>
            <person name="Clifton S.W."/>
            <person name="Fulton L."/>
            <person name="Delehaunty K."/>
            <person name="Fronick C."/>
            <person name="Harrison M."/>
            <person name="Markivic C."/>
            <person name="Fulton R."/>
            <person name="Tin-Wollam A.-M."/>
            <person name="Shah N."/>
            <person name="Pepin K."/>
            <person name="Nash W."/>
            <person name="Thiruvilangam P."/>
            <person name="Bhonagiri V."/>
            <person name="Waters C."/>
            <person name="Tu K.C."/>
            <person name="Irgon J."/>
            <person name="Wilson R.K."/>
        </authorList>
    </citation>
    <scope>NUCLEOTIDE SEQUENCE [LARGE SCALE GENOMIC DNA]</scope>
    <source>
        <strain evidence="2">ATCC BAA-1116 / BB120</strain>
    </source>
</reference>
<proteinExistence type="predicted"/>
<dbReference type="InterPro" id="IPR038444">
    <property type="entry name" value="DUF465_sf"/>
</dbReference>
<evidence type="ECO:0000313" key="1">
    <source>
        <dbReference type="EMBL" id="ABU74359.1"/>
    </source>
</evidence>
<dbReference type="InterPro" id="IPR007420">
    <property type="entry name" value="DUF465"/>
</dbReference>
<accession>A7N864</accession>
<dbReference type="Pfam" id="PF04325">
    <property type="entry name" value="DUF465"/>
    <property type="match status" value="1"/>
</dbReference>
<dbReference type="EMBL" id="CP000790">
    <property type="protein sequence ID" value="ABU74359.1"/>
    <property type="molecule type" value="Genomic_DNA"/>
</dbReference>
<sequence>MYSAKEVSILGENHSLTHEFPEHLDTITQLTANDSAFAENAKNYNQLDKEIRELELQGNPIDDHEMNTLKHNRAELKDWLSSKIMSA</sequence>
<protein>
    <recommendedName>
        <fullName evidence="3">DUF465 domain-containing protein</fullName>
    </recommendedName>
</protein>
<dbReference type="PATRIC" id="fig|338187.25.peg.3912"/>
<dbReference type="KEGG" id="vha:VIBHAR_06468"/>